<dbReference type="VEuPathDB" id="FungiDB:I7I52_08655"/>
<name>A0A8H7YFC4_AJECA</name>
<proteinExistence type="predicted"/>
<protein>
    <submittedName>
        <fullName evidence="1">Uncharacterized protein</fullName>
    </submittedName>
</protein>
<sequence length="101" mass="11376">MPERPRGRPAVAHEIGMQRICDPTFATEVIPFDRWGDDAAGIDVERRGERVDHFYGRSAAAFGDEDVAGDGELERKPYCSLVIWLVVSSLQRGLHVDELFF</sequence>
<accession>A0A8H7YFC4</accession>
<evidence type="ECO:0000313" key="1">
    <source>
        <dbReference type="EMBL" id="KAG5291354.1"/>
    </source>
</evidence>
<dbReference type="Proteomes" id="UP000670092">
    <property type="component" value="Unassembled WGS sequence"/>
</dbReference>
<reference evidence="1 2" key="1">
    <citation type="submission" date="2021-01" db="EMBL/GenBank/DDBJ databases">
        <title>Chromosome-level genome assembly of a human fungal pathogen reveals clustering of transcriptionally co-regulated genes.</title>
        <authorList>
            <person name="Voorhies M."/>
            <person name="Cohen S."/>
            <person name="Shea T.P."/>
            <person name="Petrus S."/>
            <person name="Munoz J.F."/>
            <person name="Poplawski S."/>
            <person name="Goldman W.E."/>
            <person name="Michael T."/>
            <person name="Cuomo C.A."/>
            <person name="Sil A."/>
            <person name="Beyhan S."/>
        </authorList>
    </citation>
    <scope>NUCLEOTIDE SEQUENCE [LARGE SCALE GENOMIC DNA]</scope>
    <source>
        <strain evidence="1 2">G184AR</strain>
    </source>
</reference>
<gene>
    <name evidence="1" type="ORF">I7I52_08655</name>
</gene>
<evidence type="ECO:0000313" key="2">
    <source>
        <dbReference type="Proteomes" id="UP000670092"/>
    </source>
</evidence>
<dbReference type="AlphaFoldDB" id="A0A8H7YFC4"/>
<dbReference type="EMBL" id="JAEVHI010000005">
    <property type="protein sequence ID" value="KAG5291354.1"/>
    <property type="molecule type" value="Genomic_DNA"/>
</dbReference>
<comment type="caution">
    <text evidence="1">The sequence shown here is derived from an EMBL/GenBank/DDBJ whole genome shotgun (WGS) entry which is preliminary data.</text>
</comment>
<organism evidence="1 2">
    <name type="scientific">Ajellomyces capsulatus</name>
    <name type="common">Darling's disease fungus</name>
    <name type="synonym">Histoplasma capsulatum</name>
    <dbReference type="NCBI Taxonomy" id="5037"/>
    <lineage>
        <taxon>Eukaryota</taxon>
        <taxon>Fungi</taxon>
        <taxon>Dikarya</taxon>
        <taxon>Ascomycota</taxon>
        <taxon>Pezizomycotina</taxon>
        <taxon>Eurotiomycetes</taxon>
        <taxon>Eurotiomycetidae</taxon>
        <taxon>Onygenales</taxon>
        <taxon>Ajellomycetaceae</taxon>
        <taxon>Histoplasma</taxon>
    </lineage>
</organism>